<feature type="compositionally biased region" description="Polar residues" evidence="1">
    <location>
        <begin position="1"/>
        <end position="22"/>
    </location>
</feature>
<dbReference type="EMBL" id="GBRH01210370">
    <property type="protein sequence ID" value="JAD87525.1"/>
    <property type="molecule type" value="Transcribed_RNA"/>
</dbReference>
<protein>
    <submittedName>
        <fullName evidence="2">Uncharacterized protein</fullName>
    </submittedName>
</protein>
<evidence type="ECO:0000256" key="1">
    <source>
        <dbReference type="SAM" id="MobiDB-lite"/>
    </source>
</evidence>
<feature type="region of interest" description="Disordered" evidence="1">
    <location>
        <begin position="1"/>
        <end position="101"/>
    </location>
</feature>
<proteinExistence type="predicted"/>
<sequence>MITTYPNNPETYVSQNKINQKNNSREGHTVVPLDYYRKTDGPPMATHHKPQQARQVDKPRKNQHLFIATTPTKASGKTGKQCGRVQSPDLKEQQKSRGGGLHIGQTNLFLNRSSCLSLTACFNDLVLPQI</sequence>
<reference evidence="2" key="2">
    <citation type="journal article" date="2015" name="Data Brief">
        <title>Shoot transcriptome of the giant reed, Arundo donax.</title>
        <authorList>
            <person name="Barrero R.A."/>
            <person name="Guerrero F.D."/>
            <person name="Moolhuijzen P."/>
            <person name="Goolsby J.A."/>
            <person name="Tidwell J."/>
            <person name="Bellgard S.E."/>
            <person name="Bellgard M.I."/>
        </authorList>
    </citation>
    <scope>NUCLEOTIDE SEQUENCE</scope>
    <source>
        <tissue evidence="2">Shoot tissue taken approximately 20 cm above the soil surface</tissue>
    </source>
</reference>
<evidence type="ECO:0000313" key="2">
    <source>
        <dbReference type="EMBL" id="JAD87525.1"/>
    </source>
</evidence>
<reference evidence="2" key="1">
    <citation type="submission" date="2014-09" db="EMBL/GenBank/DDBJ databases">
        <authorList>
            <person name="Magalhaes I.L.F."/>
            <person name="Oliveira U."/>
            <person name="Santos F.R."/>
            <person name="Vidigal T.H.D.A."/>
            <person name="Brescovit A.D."/>
            <person name="Santos A.J."/>
        </authorList>
    </citation>
    <scope>NUCLEOTIDE SEQUENCE</scope>
    <source>
        <tissue evidence="2">Shoot tissue taken approximately 20 cm above the soil surface</tissue>
    </source>
</reference>
<name>A0A0A9DPD0_ARUDO</name>
<accession>A0A0A9DPD0</accession>
<organism evidence="2">
    <name type="scientific">Arundo donax</name>
    <name type="common">Giant reed</name>
    <name type="synonym">Donax arundinaceus</name>
    <dbReference type="NCBI Taxonomy" id="35708"/>
    <lineage>
        <taxon>Eukaryota</taxon>
        <taxon>Viridiplantae</taxon>
        <taxon>Streptophyta</taxon>
        <taxon>Embryophyta</taxon>
        <taxon>Tracheophyta</taxon>
        <taxon>Spermatophyta</taxon>
        <taxon>Magnoliopsida</taxon>
        <taxon>Liliopsida</taxon>
        <taxon>Poales</taxon>
        <taxon>Poaceae</taxon>
        <taxon>PACMAD clade</taxon>
        <taxon>Arundinoideae</taxon>
        <taxon>Arundineae</taxon>
        <taxon>Arundo</taxon>
    </lineage>
</organism>
<dbReference type="AlphaFoldDB" id="A0A0A9DPD0"/>